<dbReference type="PANTHER" id="PTHR43056">
    <property type="entry name" value="PEPTIDASE S9 PROLYL OLIGOPEPTIDASE"/>
    <property type="match status" value="1"/>
</dbReference>
<dbReference type="AlphaFoldDB" id="A0A401KZZ2"/>
<dbReference type="PANTHER" id="PTHR43056:SF10">
    <property type="entry name" value="COCE_NOND FAMILY, PUTATIVE (AFU_ORTHOLOGUE AFUA_7G00600)-RELATED"/>
    <property type="match status" value="1"/>
</dbReference>
<dbReference type="GO" id="GO:0008239">
    <property type="term" value="F:dipeptidyl-peptidase activity"/>
    <property type="evidence" value="ECO:0007669"/>
    <property type="project" value="InterPro"/>
</dbReference>
<evidence type="ECO:0000313" key="4">
    <source>
        <dbReference type="EMBL" id="GCB24885.1"/>
    </source>
</evidence>
<dbReference type="STRING" id="105351.A0A401KZZ2"/>
<dbReference type="InterPro" id="IPR005674">
    <property type="entry name" value="CocE/Ser_esterase"/>
</dbReference>
<dbReference type="Gene3D" id="2.60.120.260">
    <property type="entry name" value="Galactose-binding domain-like"/>
    <property type="match status" value="1"/>
</dbReference>
<dbReference type="Pfam" id="PF08530">
    <property type="entry name" value="PepX_C"/>
    <property type="match status" value="1"/>
</dbReference>
<accession>A0A401KZZ2</accession>
<dbReference type="GO" id="GO:0043386">
    <property type="term" value="P:mycotoxin biosynthetic process"/>
    <property type="evidence" value="ECO:0007669"/>
    <property type="project" value="InterPro"/>
</dbReference>
<evidence type="ECO:0000256" key="1">
    <source>
        <dbReference type="ARBA" id="ARBA00022801"/>
    </source>
</evidence>
<dbReference type="EMBL" id="BDHI01000021">
    <property type="protein sequence ID" value="GCB24885.1"/>
    <property type="molecule type" value="Genomic_DNA"/>
</dbReference>
<evidence type="ECO:0000259" key="3">
    <source>
        <dbReference type="SMART" id="SM00939"/>
    </source>
</evidence>
<dbReference type="InterPro" id="IPR000383">
    <property type="entry name" value="Xaa-Pro-like_dom"/>
</dbReference>
<dbReference type="InterPro" id="IPR013736">
    <property type="entry name" value="Xaa-Pro_dipept_C"/>
</dbReference>
<comment type="caution">
    <text evidence="4">The sequence shown here is derived from an EMBL/GenBank/DDBJ whole genome shotgun (WGS) entry which is preliminary data.</text>
</comment>
<dbReference type="SUPFAM" id="SSF49785">
    <property type="entry name" value="Galactose-binding domain-like"/>
    <property type="match status" value="1"/>
</dbReference>
<reference evidence="4 5" key="1">
    <citation type="submission" date="2016-09" db="EMBL/GenBank/DDBJ databases">
        <title>Aspergillus awamori IFM 58123T.</title>
        <authorList>
            <person name="Kusuya Y."/>
            <person name="Shimizu M."/>
            <person name="Takahashi H."/>
            <person name="Yaguchi T."/>
        </authorList>
    </citation>
    <scope>NUCLEOTIDE SEQUENCE [LARGE SCALE GENOMIC DNA]</scope>
    <source>
        <strain evidence="4 5">IFM 58123</strain>
    </source>
</reference>
<dbReference type="SUPFAM" id="SSF53474">
    <property type="entry name" value="alpha/beta-Hydrolases"/>
    <property type="match status" value="1"/>
</dbReference>
<feature type="domain" description="Xaa-Pro dipeptidyl-peptidase C-terminal" evidence="3">
    <location>
        <begin position="602"/>
        <end position="860"/>
    </location>
</feature>
<dbReference type="Gene3D" id="3.40.50.1820">
    <property type="entry name" value="alpha/beta hydrolase"/>
    <property type="match status" value="1"/>
</dbReference>
<sequence>MSKTPLYTPCLISLILTTLFLTTITILLLTPPTFLPRIIPPICPSQSASLLPDQTHGRVFNERPELERTSIDSDEVQTWESILLPPGGGGIRSHTIPDSIHLTADEKKEEQVLSWGISMFHQLHCLIVLRAIVFPETTENKINSTSQAHSGDMLHDKVHWAHCFDYIAQGILCAADDTIERPRKTKVRHGKTIFDVDGVGAVHQCRDAKVLWQASVKSMEEPVDMENWREGVGVRAFLGERKMGQDEEVPDLFPDSQTPELVQSDIMTTTEEKIRATFPDLEWFPLTPPAEHPAYNYQGFHPGKKTVLSAGHVRSPGHRAFHTDVIFEQDIAITLRDGIKIYTDIFRPVDSDTSPVPAIIPWSPYGKTGTGPQSYDSMAPFRAGLEKSRTSGYEKFEAPDPAEWVPRGYAIINIDARGAGNSEGNITFWGQQEAEDIYDTIDWLSKQPWCSGSVGMAGNSWLSIAQVNFASRLEHPALKALAPWEGFTDLYRDLTMRGGMKHNEAFHKLILTGFAGHGTAENMPAMLSKRPFDDAYWQSKRIHTERIGDIPLYILASYSSMLHTRGSFETFRTAQSTRKWLRVHPYQEWYDLYRPEMVDDLSRFFDHYLKNTPNDWESTPPVRLSLLGFEGSSVPTILERPEQTYPLTRQELKKFYLNASTKTLQPSLPSTVTSTTHSALHGTSDFTLHFPTPTQLAGYPRVHLWLSTHHHTDMDIIVQIRKISATGTLLEHLNYPCPVPVDAVPNVNTAKTLGPQGFLRASHAVTRDETLSTDHEIVYRHDRAESIPAGKIVPIDITLWPMGMVFGAGEGIMLRVAGRDLCYPEVEFGPVEGEGSGGDVGEKEQVHEVHCGVEFDSYLVLPFV</sequence>
<dbReference type="Gene3D" id="1.10.3020.20">
    <property type="match status" value="1"/>
</dbReference>
<dbReference type="Pfam" id="PF11807">
    <property type="entry name" value="UstYa"/>
    <property type="match status" value="1"/>
</dbReference>
<name>A0A401KZZ2_ASPAW</name>
<proteinExistence type="inferred from homology"/>
<dbReference type="SMART" id="SM00939">
    <property type="entry name" value="PepX_C"/>
    <property type="match status" value="1"/>
</dbReference>
<evidence type="ECO:0000313" key="5">
    <source>
        <dbReference type="Proteomes" id="UP000286921"/>
    </source>
</evidence>
<dbReference type="InterPro" id="IPR050585">
    <property type="entry name" value="Xaa-Pro_dipeptidyl-ppase/CocE"/>
</dbReference>
<dbReference type="NCBIfam" id="TIGR00976">
    <property type="entry name" value="CocE_NonD"/>
    <property type="match status" value="1"/>
</dbReference>
<keyword evidence="1" id="KW-0378">Hydrolase</keyword>
<dbReference type="InterPro" id="IPR021765">
    <property type="entry name" value="UstYa-like"/>
</dbReference>
<organism evidence="4 5">
    <name type="scientific">Aspergillus awamori</name>
    <name type="common">Black koji mold</name>
    <dbReference type="NCBI Taxonomy" id="105351"/>
    <lineage>
        <taxon>Eukaryota</taxon>
        <taxon>Fungi</taxon>
        <taxon>Dikarya</taxon>
        <taxon>Ascomycota</taxon>
        <taxon>Pezizomycotina</taxon>
        <taxon>Eurotiomycetes</taxon>
        <taxon>Eurotiomycetidae</taxon>
        <taxon>Eurotiales</taxon>
        <taxon>Aspergillaceae</taxon>
        <taxon>Aspergillus</taxon>
    </lineage>
</organism>
<dbReference type="InterPro" id="IPR008979">
    <property type="entry name" value="Galactose-bd-like_sf"/>
</dbReference>
<dbReference type="InterPro" id="IPR029058">
    <property type="entry name" value="AB_hydrolase_fold"/>
</dbReference>
<dbReference type="Proteomes" id="UP000286921">
    <property type="component" value="Unassembled WGS sequence"/>
</dbReference>
<comment type="similarity">
    <text evidence="2">Belongs to the ustYa family.</text>
</comment>
<gene>
    <name evidence="4" type="ORF">AAWM_07770</name>
</gene>
<protein>
    <submittedName>
        <fullName evidence="4">Putative serine esterase Mb1866c</fullName>
    </submittedName>
</protein>
<evidence type="ECO:0000256" key="2">
    <source>
        <dbReference type="ARBA" id="ARBA00035112"/>
    </source>
</evidence>
<keyword evidence="5" id="KW-1185">Reference proteome</keyword>
<dbReference type="Pfam" id="PF02129">
    <property type="entry name" value="Peptidase_S15"/>
    <property type="match status" value="1"/>
</dbReference>